<dbReference type="Proteomes" id="UP000245506">
    <property type="component" value="Unassembled WGS sequence"/>
</dbReference>
<proteinExistence type="inferred from homology"/>
<organism evidence="6 7">
    <name type="scientific">Leucothrix arctica</name>
    <dbReference type="NCBI Taxonomy" id="1481894"/>
    <lineage>
        <taxon>Bacteria</taxon>
        <taxon>Pseudomonadati</taxon>
        <taxon>Pseudomonadota</taxon>
        <taxon>Gammaproteobacteria</taxon>
        <taxon>Thiotrichales</taxon>
        <taxon>Thiotrichaceae</taxon>
        <taxon>Leucothrix</taxon>
    </lineage>
</organism>
<evidence type="ECO:0000313" key="7">
    <source>
        <dbReference type="Proteomes" id="UP000245506"/>
    </source>
</evidence>
<sequence>MTKIKLLPSLITFSEVALQGSFTKAAKLLGMSKSAVSQQITRLEAELGVQLLKRNTRGLSVTTAGEKLLKRCELLKGQVDMAFFELAKSRRRVCFQ</sequence>
<dbReference type="SUPFAM" id="SSF46785">
    <property type="entry name" value="Winged helix' DNA-binding domain"/>
    <property type="match status" value="1"/>
</dbReference>
<dbReference type="InterPro" id="IPR058163">
    <property type="entry name" value="LysR-type_TF_proteobact-type"/>
</dbReference>
<protein>
    <recommendedName>
        <fullName evidence="5">HTH lysR-type domain-containing protein</fullName>
    </recommendedName>
</protein>
<dbReference type="InterPro" id="IPR000847">
    <property type="entry name" value="LysR_HTH_N"/>
</dbReference>
<evidence type="ECO:0000256" key="3">
    <source>
        <dbReference type="ARBA" id="ARBA00023125"/>
    </source>
</evidence>
<reference evidence="6 7" key="1">
    <citation type="submission" date="2018-05" db="EMBL/GenBank/DDBJ databases">
        <title>Leucothrix arctica sp. nov., isolated from Arctic seawater.</title>
        <authorList>
            <person name="Choi A."/>
            <person name="Baek K."/>
        </authorList>
    </citation>
    <scope>NUCLEOTIDE SEQUENCE [LARGE SCALE GENOMIC DNA]</scope>
    <source>
        <strain evidence="6 7">IMCC9719</strain>
    </source>
</reference>
<dbReference type="InterPro" id="IPR036388">
    <property type="entry name" value="WH-like_DNA-bd_sf"/>
</dbReference>
<dbReference type="PANTHER" id="PTHR30537:SF5">
    <property type="entry name" value="HTH-TYPE TRANSCRIPTIONAL ACTIVATOR TTDR-RELATED"/>
    <property type="match status" value="1"/>
</dbReference>
<keyword evidence="7" id="KW-1185">Reference proteome</keyword>
<evidence type="ECO:0000256" key="4">
    <source>
        <dbReference type="ARBA" id="ARBA00023163"/>
    </source>
</evidence>
<dbReference type="AlphaFoldDB" id="A0A317C7T8"/>
<dbReference type="PANTHER" id="PTHR30537">
    <property type="entry name" value="HTH-TYPE TRANSCRIPTIONAL REGULATOR"/>
    <property type="match status" value="1"/>
</dbReference>
<keyword evidence="3" id="KW-0238">DNA-binding</keyword>
<dbReference type="Pfam" id="PF00126">
    <property type="entry name" value="HTH_1"/>
    <property type="match status" value="1"/>
</dbReference>
<dbReference type="EMBL" id="QGKL01000042">
    <property type="protein sequence ID" value="PWQ93433.1"/>
    <property type="molecule type" value="Genomic_DNA"/>
</dbReference>
<keyword evidence="2" id="KW-0805">Transcription regulation</keyword>
<feature type="domain" description="HTH lysR-type" evidence="5">
    <location>
        <begin position="1"/>
        <end position="62"/>
    </location>
</feature>
<dbReference type="RefSeq" id="WP_109825212.1">
    <property type="nucleotide sequence ID" value="NZ_QGKL01000042.1"/>
</dbReference>
<dbReference type="FunFam" id="1.10.10.10:FF:000001">
    <property type="entry name" value="LysR family transcriptional regulator"/>
    <property type="match status" value="1"/>
</dbReference>
<dbReference type="PRINTS" id="PR00039">
    <property type="entry name" value="HTHLYSR"/>
</dbReference>
<evidence type="ECO:0000313" key="6">
    <source>
        <dbReference type="EMBL" id="PWQ93433.1"/>
    </source>
</evidence>
<dbReference type="OrthoDB" id="8885940at2"/>
<dbReference type="InterPro" id="IPR036390">
    <property type="entry name" value="WH_DNA-bd_sf"/>
</dbReference>
<name>A0A317C7T8_9GAMM</name>
<dbReference type="GO" id="GO:0003700">
    <property type="term" value="F:DNA-binding transcription factor activity"/>
    <property type="evidence" value="ECO:0007669"/>
    <property type="project" value="InterPro"/>
</dbReference>
<dbReference type="GO" id="GO:0003677">
    <property type="term" value="F:DNA binding"/>
    <property type="evidence" value="ECO:0007669"/>
    <property type="project" value="UniProtKB-KW"/>
</dbReference>
<comment type="similarity">
    <text evidence="1">Belongs to the LysR transcriptional regulatory family.</text>
</comment>
<evidence type="ECO:0000256" key="1">
    <source>
        <dbReference type="ARBA" id="ARBA00009437"/>
    </source>
</evidence>
<evidence type="ECO:0000259" key="5">
    <source>
        <dbReference type="PROSITE" id="PS50931"/>
    </source>
</evidence>
<comment type="caution">
    <text evidence="6">The sequence shown here is derived from an EMBL/GenBank/DDBJ whole genome shotgun (WGS) entry which is preliminary data.</text>
</comment>
<accession>A0A317C7T8</accession>
<dbReference type="Gene3D" id="1.10.10.10">
    <property type="entry name" value="Winged helix-like DNA-binding domain superfamily/Winged helix DNA-binding domain"/>
    <property type="match status" value="1"/>
</dbReference>
<evidence type="ECO:0000256" key="2">
    <source>
        <dbReference type="ARBA" id="ARBA00023015"/>
    </source>
</evidence>
<keyword evidence="4" id="KW-0804">Transcription</keyword>
<gene>
    <name evidence="6" type="ORF">DKT75_17545</name>
</gene>
<dbReference type="PROSITE" id="PS50931">
    <property type="entry name" value="HTH_LYSR"/>
    <property type="match status" value="1"/>
</dbReference>